<accession>A0A9D4MEW7</accession>
<sequence length="100" mass="12212">MEDIQRLKLQYVAAKANQEVGQQQLNIHRFLRDRLRWRREARPRNIWRRPWLHSGRRRQFCIYDQLMVELTSEDPGTFKKLLRVPTEMYDTILGRFVIAS</sequence>
<dbReference type="AlphaFoldDB" id="A0A9D4MEW7"/>
<reference evidence="1" key="2">
    <citation type="submission" date="2020-11" db="EMBL/GenBank/DDBJ databases">
        <authorList>
            <person name="McCartney M.A."/>
            <person name="Auch B."/>
            <person name="Kono T."/>
            <person name="Mallez S."/>
            <person name="Becker A."/>
            <person name="Gohl D.M."/>
            <person name="Silverstein K.A.T."/>
            <person name="Koren S."/>
            <person name="Bechman K.B."/>
            <person name="Herman A."/>
            <person name="Abrahante J.E."/>
            <person name="Garbe J."/>
        </authorList>
    </citation>
    <scope>NUCLEOTIDE SEQUENCE</scope>
    <source>
        <strain evidence="1">Duluth1</strain>
        <tissue evidence="1">Whole animal</tissue>
    </source>
</reference>
<evidence type="ECO:0000313" key="1">
    <source>
        <dbReference type="EMBL" id="KAH3874894.1"/>
    </source>
</evidence>
<dbReference type="Proteomes" id="UP000828390">
    <property type="component" value="Unassembled WGS sequence"/>
</dbReference>
<comment type="caution">
    <text evidence="1">The sequence shown here is derived from an EMBL/GenBank/DDBJ whole genome shotgun (WGS) entry which is preliminary data.</text>
</comment>
<evidence type="ECO:0000313" key="2">
    <source>
        <dbReference type="Proteomes" id="UP000828390"/>
    </source>
</evidence>
<protein>
    <submittedName>
        <fullName evidence="1">Uncharacterized protein</fullName>
    </submittedName>
</protein>
<name>A0A9D4MEW7_DREPO</name>
<organism evidence="1 2">
    <name type="scientific">Dreissena polymorpha</name>
    <name type="common">Zebra mussel</name>
    <name type="synonym">Mytilus polymorpha</name>
    <dbReference type="NCBI Taxonomy" id="45954"/>
    <lineage>
        <taxon>Eukaryota</taxon>
        <taxon>Metazoa</taxon>
        <taxon>Spiralia</taxon>
        <taxon>Lophotrochozoa</taxon>
        <taxon>Mollusca</taxon>
        <taxon>Bivalvia</taxon>
        <taxon>Autobranchia</taxon>
        <taxon>Heteroconchia</taxon>
        <taxon>Euheterodonta</taxon>
        <taxon>Imparidentia</taxon>
        <taxon>Neoheterodontei</taxon>
        <taxon>Myida</taxon>
        <taxon>Dreissenoidea</taxon>
        <taxon>Dreissenidae</taxon>
        <taxon>Dreissena</taxon>
    </lineage>
</organism>
<keyword evidence="2" id="KW-1185">Reference proteome</keyword>
<dbReference type="EMBL" id="JAIWYP010000002">
    <property type="protein sequence ID" value="KAH3874894.1"/>
    <property type="molecule type" value="Genomic_DNA"/>
</dbReference>
<reference evidence="1" key="1">
    <citation type="journal article" date="2019" name="bioRxiv">
        <title>The Genome of the Zebra Mussel, Dreissena polymorpha: A Resource for Invasive Species Research.</title>
        <authorList>
            <person name="McCartney M.A."/>
            <person name="Auch B."/>
            <person name="Kono T."/>
            <person name="Mallez S."/>
            <person name="Zhang Y."/>
            <person name="Obille A."/>
            <person name="Becker A."/>
            <person name="Abrahante J.E."/>
            <person name="Garbe J."/>
            <person name="Badalamenti J.P."/>
            <person name="Herman A."/>
            <person name="Mangelson H."/>
            <person name="Liachko I."/>
            <person name="Sullivan S."/>
            <person name="Sone E.D."/>
            <person name="Koren S."/>
            <person name="Silverstein K.A.T."/>
            <person name="Beckman K.B."/>
            <person name="Gohl D.M."/>
        </authorList>
    </citation>
    <scope>NUCLEOTIDE SEQUENCE</scope>
    <source>
        <strain evidence="1">Duluth1</strain>
        <tissue evidence="1">Whole animal</tissue>
    </source>
</reference>
<gene>
    <name evidence="1" type="ORF">DPMN_038150</name>
</gene>
<proteinExistence type="predicted"/>